<feature type="domain" description="FAD-binding" evidence="1">
    <location>
        <begin position="7"/>
        <end position="114"/>
    </location>
</feature>
<dbReference type="GO" id="GO:0071949">
    <property type="term" value="F:FAD binding"/>
    <property type="evidence" value="ECO:0007669"/>
    <property type="project" value="InterPro"/>
</dbReference>
<dbReference type="RefSeq" id="WP_160589691.1">
    <property type="nucleotide sequence ID" value="NZ_BAAAFP010000002.1"/>
</dbReference>
<evidence type="ECO:0000259" key="1">
    <source>
        <dbReference type="Pfam" id="PF01494"/>
    </source>
</evidence>
<organism evidence="2 3">
    <name type="scientific">Alteraurantiacibacter aestuarii</name>
    <dbReference type="NCBI Taxonomy" id="650004"/>
    <lineage>
        <taxon>Bacteria</taxon>
        <taxon>Pseudomonadati</taxon>
        <taxon>Pseudomonadota</taxon>
        <taxon>Alphaproteobacteria</taxon>
        <taxon>Sphingomonadales</taxon>
        <taxon>Erythrobacteraceae</taxon>
        <taxon>Alteraurantiacibacter</taxon>
    </lineage>
</organism>
<dbReference type="Gene3D" id="3.50.50.60">
    <property type="entry name" value="FAD/NAD(P)-binding domain"/>
    <property type="match status" value="1"/>
</dbReference>
<dbReference type="InterPro" id="IPR050407">
    <property type="entry name" value="Geranylgeranyl_reductase"/>
</dbReference>
<name>A0A844ZIW4_9SPHN</name>
<gene>
    <name evidence="2" type="ORF">GRI32_03145</name>
</gene>
<dbReference type="PANTHER" id="PTHR42685">
    <property type="entry name" value="GERANYLGERANYL DIPHOSPHATE REDUCTASE"/>
    <property type="match status" value="1"/>
</dbReference>
<dbReference type="PANTHER" id="PTHR42685:SF22">
    <property type="entry name" value="CONDITIONED MEDIUM FACTOR RECEPTOR 1"/>
    <property type="match status" value="1"/>
</dbReference>
<sequence>MRFADPLIIGAGPAGCAAAIVLAQGGGVPTLLDRDRQVGDPLCGGFLSWKTAQQLRALGVDPDQIGAHGVHQLRLFTGQREARIALPAPAYGLSRHALDTAMRQRAQDLGAVLVHDTIRHIEGTIATGQDRTWQAETIFLASGKHDVRGHSRPRQARDPAIGLRLRLPSTPQQSLLLAGAIELHLFDAGYAGIIMQEDGSANICLAVRKSMLARAGGDPARLLEMLAGQSAHFAARLSGDWQSGRIDSIGAVPYGWIARTTSPGLYRLGDQAAVIPSLAGEGISIALASGLAAASHWMAHGPQGAAQFQARFASQAAAPVAMARIARRLAETGTGHDIAMALARVAPRLVTLLMHQTRISVSPALA</sequence>
<dbReference type="EMBL" id="WTYY01000002">
    <property type="protein sequence ID" value="MXO87728.1"/>
    <property type="molecule type" value="Genomic_DNA"/>
</dbReference>
<dbReference type="Pfam" id="PF01494">
    <property type="entry name" value="FAD_binding_3"/>
    <property type="match status" value="1"/>
</dbReference>
<evidence type="ECO:0000313" key="3">
    <source>
        <dbReference type="Proteomes" id="UP000435243"/>
    </source>
</evidence>
<protein>
    <recommendedName>
        <fullName evidence="1">FAD-binding domain-containing protein</fullName>
    </recommendedName>
</protein>
<reference evidence="2 3" key="1">
    <citation type="submission" date="2019-12" db="EMBL/GenBank/DDBJ databases">
        <title>Genomic-based taxomic classification of the family Erythrobacteraceae.</title>
        <authorList>
            <person name="Xu L."/>
        </authorList>
    </citation>
    <scope>NUCLEOTIDE SEQUENCE [LARGE SCALE GENOMIC DNA]</scope>
    <source>
        <strain evidence="2 3">JCM 16339</strain>
    </source>
</reference>
<dbReference type="PRINTS" id="PR00411">
    <property type="entry name" value="PNDRDTASEI"/>
</dbReference>
<dbReference type="AlphaFoldDB" id="A0A844ZIW4"/>
<dbReference type="Proteomes" id="UP000435243">
    <property type="component" value="Unassembled WGS sequence"/>
</dbReference>
<keyword evidence="3" id="KW-1185">Reference proteome</keyword>
<comment type="caution">
    <text evidence="2">The sequence shown here is derived from an EMBL/GenBank/DDBJ whole genome shotgun (WGS) entry which is preliminary data.</text>
</comment>
<dbReference type="SUPFAM" id="SSF51905">
    <property type="entry name" value="FAD/NAD(P)-binding domain"/>
    <property type="match status" value="1"/>
</dbReference>
<dbReference type="InterPro" id="IPR002938">
    <property type="entry name" value="FAD-bd"/>
</dbReference>
<dbReference type="InterPro" id="IPR036188">
    <property type="entry name" value="FAD/NAD-bd_sf"/>
</dbReference>
<dbReference type="PRINTS" id="PR00368">
    <property type="entry name" value="FADPNR"/>
</dbReference>
<proteinExistence type="predicted"/>
<accession>A0A844ZIW4</accession>
<dbReference type="OrthoDB" id="5652862at2"/>
<evidence type="ECO:0000313" key="2">
    <source>
        <dbReference type="EMBL" id="MXO87728.1"/>
    </source>
</evidence>